<dbReference type="SUPFAM" id="SSF51905">
    <property type="entry name" value="FAD/NAD(P)-binding domain"/>
    <property type="match status" value="1"/>
</dbReference>
<accession>A0ABS2AME3</accession>
<protein>
    <submittedName>
        <fullName evidence="2">FAD-dependent oxidoreductase</fullName>
    </submittedName>
</protein>
<evidence type="ECO:0000313" key="3">
    <source>
        <dbReference type="Proteomes" id="UP000632138"/>
    </source>
</evidence>
<reference evidence="2 3" key="1">
    <citation type="submission" date="2021-01" db="EMBL/GenBank/DDBJ databases">
        <title>Actinoplanes sp. nov. LDG1-06 isolated from lichen.</title>
        <authorList>
            <person name="Saeng-In P."/>
            <person name="Phongsopitanun W."/>
            <person name="Kanchanasin P."/>
            <person name="Yuki M."/>
            <person name="Kudo T."/>
            <person name="Ohkuma M."/>
            <person name="Tanasupawat S."/>
        </authorList>
    </citation>
    <scope>NUCLEOTIDE SEQUENCE [LARGE SCALE GENOMIC DNA]</scope>
    <source>
        <strain evidence="2 3">LDG1-06</strain>
    </source>
</reference>
<name>A0ABS2AME3_9ACTN</name>
<keyword evidence="3" id="KW-1185">Reference proteome</keyword>
<dbReference type="Gene3D" id="3.50.50.60">
    <property type="entry name" value="FAD/NAD(P)-binding domain"/>
    <property type="match status" value="2"/>
</dbReference>
<comment type="caution">
    <text evidence="2">The sequence shown here is derived from an EMBL/GenBank/DDBJ whole genome shotgun (WGS) entry which is preliminary data.</text>
</comment>
<evidence type="ECO:0000313" key="2">
    <source>
        <dbReference type="EMBL" id="MBM2620374.1"/>
    </source>
</evidence>
<dbReference type="PANTHER" id="PTHR43106">
    <property type="entry name" value="DEHYDROGENASE-RELATED"/>
    <property type="match status" value="1"/>
</dbReference>
<dbReference type="EMBL" id="JAENHP010000014">
    <property type="protein sequence ID" value="MBM2620374.1"/>
    <property type="molecule type" value="Genomic_DNA"/>
</dbReference>
<dbReference type="Proteomes" id="UP000632138">
    <property type="component" value="Unassembled WGS sequence"/>
</dbReference>
<proteinExistence type="predicted"/>
<dbReference type="InterPro" id="IPR036188">
    <property type="entry name" value="FAD/NAD-bd_sf"/>
</dbReference>
<organism evidence="2 3">
    <name type="scientific">Paractinoplanes ovalisporus</name>
    <dbReference type="NCBI Taxonomy" id="2810368"/>
    <lineage>
        <taxon>Bacteria</taxon>
        <taxon>Bacillati</taxon>
        <taxon>Actinomycetota</taxon>
        <taxon>Actinomycetes</taxon>
        <taxon>Micromonosporales</taxon>
        <taxon>Micromonosporaceae</taxon>
        <taxon>Paractinoplanes</taxon>
    </lineage>
</organism>
<dbReference type="Pfam" id="PF01266">
    <property type="entry name" value="DAO"/>
    <property type="match status" value="1"/>
</dbReference>
<evidence type="ECO:0000259" key="1">
    <source>
        <dbReference type="Pfam" id="PF01266"/>
    </source>
</evidence>
<dbReference type="RefSeq" id="WP_203380357.1">
    <property type="nucleotide sequence ID" value="NZ_JAENHP010000014.1"/>
</dbReference>
<sequence length="474" mass="50010">MTTPAIWDAVVVGGGPAGLFAAWRLAQGGARVALVEAGGGMRASLCPRVSARMRGQQVRPAEKFRLQCNRCDCLTGLGGAAFHFDTNLGYVRGLSRSKIEQDSSGAVRAYSGLERTLGDFDRAAAEVARVYELMAEFGLPPAGTHIEAAGGTAGTGFAAADEAVSQAITVDDALTMVDALLLKAEANGLHLRTGCRVEDVDRQDGVWSLRLSDGTQFRSRSVVMAVGKLGLDWIRPLLQRHGIAHDPARRVDVGVRLEMPQEVAAPLTASCHNPKFTFLNDGGEPVRTFCVCDGGRIMQYSFLDTVILDGQHCLTTPTKRTNFGIVTTVDVPAGADGTEHALGFARRVNQAGGGLPVVQPLVEMLGRERLTERPSSSLIYAADVDLAAAMGPERVADIAGMVHRLEALAPGLIGPRTVVAAPVVEKLYPAIELSPDMESSAAGLYFTGDCSSKIIGVTYGAATGLVAAESILRD</sequence>
<dbReference type="PANTHER" id="PTHR43106:SF1">
    <property type="entry name" value="DEHYDROGENASE-RELATED"/>
    <property type="match status" value="1"/>
</dbReference>
<dbReference type="PRINTS" id="PR00411">
    <property type="entry name" value="PNDRDTASEI"/>
</dbReference>
<dbReference type="InterPro" id="IPR006076">
    <property type="entry name" value="FAD-dep_OxRdtase"/>
</dbReference>
<gene>
    <name evidence="2" type="ORF">JIG36_33170</name>
</gene>
<feature type="domain" description="FAD dependent oxidoreductase" evidence="1">
    <location>
        <begin position="8"/>
        <end position="227"/>
    </location>
</feature>